<proteinExistence type="predicted"/>
<evidence type="ECO:0000313" key="1">
    <source>
        <dbReference type="EMBL" id="SNR49145.1"/>
    </source>
</evidence>
<dbReference type="Proteomes" id="UP000198417">
    <property type="component" value="Unassembled WGS sequence"/>
</dbReference>
<dbReference type="InterPro" id="IPR007434">
    <property type="entry name" value="FemAB-like"/>
</dbReference>
<keyword evidence="2" id="KW-1185">Reference proteome</keyword>
<dbReference type="Pfam" id="PF04339">
    <property type="entry name" value="FemAB_like"/>
    <property type="match status" value="1"/>
</dbReference>
<dbReference type="PANTHER" id="PTHR47017:SF1">
    <property type="entry name" value="ACYL-COA"/>
    <property type="match status" value="1"/>
</dbReference>
<dbReference type="Gene3D" id="3.40.630.30">
    <property type="match status" value="1"/>
</dbReference>
<dbReference type="InterPro" id="IPR016181">
    <property type="entry name" value="Acyl_CoA_acyltransferase"/>
</dbReference>
<dbReference type="PANTHER" id="PTHR47017">
    <property type="entry name" value="ACYL-COA"/>
    <property type="match status" value="1"/>
</dbReference>
<dbReference type="RefSeq" id="WP_089270275.1">
    <property type="nucleotide sequence ID" value="NZ_FZNN01000007.1"/>
</dbReference>
<accession>A0A238WRK0</accession>
<sequence>MTEQSPDQTITINVLTSLRQIDAAEWDACACPEAADGSRPNDPFTTHRFLLALEESGSVGPGTGWDPRYLVADMDGQTIAAAPLYAKGHSQGEYIFDHNWAEAFERAGGHYYPKLQIAVPFTPATGRRFLTKPGFEAIGMSALVQGAVQFASENELSSVHATFCTEAEAIGGGKMGLMPRTTQQFHWVNDDYHTFSDFLASLSSRKRKTIRKEREKAQAFGGTIEILTGDQIQPEHWDAFWVFYQDTGARKWGSPYLTRAFFDIAQETLRNDIALVMAVRDGQYVAGALNFIGRETLYGRYWGCVEDHPCLHFEACYYQAIDFAIAHGLARVEAGAQGEHKLARGYLPVPTHSLHWIADKGFARAVEKYLKAEAAAVSEDIEILTAYGPFRKDQREERQ</sequence>
<evidence type="ECO:0000313" key="2">
    <source>
        <dbReference type="Proteomes" id="UP000198417"/>
    </source>
</evidence>
<dbReference type="OrthoDB" id="9776898at2"/>
<dbReference type="EMBL" id="FZNN01000007">
    <property type="protein sequence ID" value="SNR49145.1"/>
    <property type="molecule type" value="Genomic_DNA"/>
</dbReference>
<dbReference type="SUPFAM" id="SSF55729">
    <property type="entry name" value="Acyl-CoA N-acyltransferases (Nat)"/>
    <property type="match status" value="1"/>
</dbReference>
<protein>
    <submittedName>
        <fullName evidence="1">Uncharacterized protein</fullName>
    </submittedName>
</protein>
<organism evidence="1 2">
    <name type="scientific">Puniceibacterium sediminis</name>
    <dbReference type="NCBI Taxonomy" id="1608407"/>
    <lineage>
        <taxon>Bacteria</taxon>
        <taxon>Pseudomonadati</taxon>
        <taxon>Pseudomonadota</taxon>
        <taxon>Alphaproteobacteria</taxon>
        <taxon>Rhodobacterales</taxon>
        <taxon>Paracoccaceae</taxon>
        <taxon>Puniceibacterium</taxon>
    </lineage>
</organism>
<reference evidence="1 2" key="1">
    <citation type="submission" date="2017-06" db="EMBL/GenBank/DDBJ databases">
        <authorList>
            <person name="Kim H.J."/>
            <person name="Triplett B.A."/>
        </authorList>
    </citation>
    <scope>NUCLEOTIDE SEQUENCE [LARGE SCALE GENOMIC DNA]</scope>
    <source>
        <strain evidence="1 2">DSM 29052</strain>
    </source>
</reference>
<dbReference type="AlphaFoldDB" id="A0A238WRK0"/>
<gene>
    <name evidence="1" type="ORF">SAMN06265370_10730</name>
</gene>
<name>A0A238WRK0_9RHOB</name>